<dbReference type="Gene3D" id="1.20.5.510">
    <property type="entry name" value="Single helix bin"/>
    <property type="match status" value="1"/>
</dbReference>
<sequence>MSATSIDDSDPSIFYDGANWSTLQDDTTNANFKGTLSWTENANAVAEFSFTGSWYCLYFLYKPNSVILVLQGTGVEVYGDISATSPDEEYYTWRATFTLDNGNHTRFPPFTTSRDTLTDSENLRRALFYEARDVSELDQPHTLRIENLDGGPQIFFALDEFKLIYVNRSPVPTVTTRRPSIPIGTAKGHFRDANGSVGDQGEEGASTGAIVGGVIGGLVVLIAIAGGIFYMMKRKRARRHVLESEIKTYPQLI</sequence>
<dbReference type="EMBL" id="ML210245">
    <property type="protein sequence ID" value="TFK22259.1"/>
    <property type="molecule type" value="Genomic_DNA"/>
</dbReference>
<reference evidence="2 3" key="1">
    <citation type="journal article" date="2019" name="Nat. Ecol. Evol.">
        <title>Megaphylogeny resolves global patterns of mushroom evolution.</title>
        <authorList>
            <person name="Varga T."/>
            <person name="Krizsan K."/>
            <person name="Foldi C."/>
            <person name="Dima B."/>
            <person name="Sanchez-Garcia M."/>
            <person name="Sanchez-Ramirez S."/>
            <person name="Szollosi G.J."/>
            <person name="Szarkandi J.G."/>
            <person name="Papp V."/>
            <person name="Albert L."/>
            <person name="Andreopoulos W."/>
            <person name="Angelini C."/>
            <person name="Antonin V."/>
            <person name="Barry K.W."/>
            <person name="Bougher N.L."/>
            <person name="Buchanan P."/>
            <person name="Buyck B."/>
            <person name="Bense V."/>
            <person name="Catcheside P."/>
            <person name="Chovatia M."/>
            <person name="Cooper J."/>
            <person name="Damon W."/>
            <person name="Desjardin D."/>
            <person name="Finy P."/>
            <person name="Geml J."/>
            <person name="Haridas S."/>
            <person name="Hughes K."/>
            <person name="Justo A."/>
            <person name="Karasinski D."/>
            <person name="Kautmanova I."/>
            <person name="Kiss B."/>
            <person name="Kocsube S."/>
            <person name="Kotiranta H."/>
            <person name="LaButti K.M."/>
            <person name="Lechner B.E."/>
            <person name="Liimatainen K."/>
            <person name="Lipzen A."/>
            <person name="Lukacs Z."/>
            <person name="Mihaltcheva S."/>
            <person name="Morgado L.N."/>
            <person name="Niskanen T."/>
            <person name="Noordeloos M.E."/>
            <person name="Ohm R.A."/>
            <person name="Ortiz-Santana B."/>
            <person name="Ovrebo C."/>
            <person name="Racz N."/>
            <person name="Riley R."/>
            <person name="Savchenko A."/>
            <person name="Shiryaev A."/>
            <person name="Soop K."/>
            <person name="Spirin V."/>
            <person name="Szebenyi C."/>
            <person name="Tomsovsky M."/>
            <person name="Tulloss R.E."/>
            <person name="Uehling J."/>
            <person name="Grigoriev I.V."/>
            <person name="Vagvolgyi C."/>
            <person name="Papp T."/>
            <person name="Martin F.M."/>
            <person name="Miettinen O."/>
            <person name="Hibbett D.S."/>
            <person name="Nagy L.G."/>
        </authorList>
    </citation>
    <scope>NUCLEOTIDE SEQUENCE [LARGE SCALE GENOMIC DNA]</scope>
    <source>
        <strain evidence="2 3">CBS 121175</strain>
    </source>
</reference>
<evidence type="ECO:0000313" key="2">
    <source>
        <dbReference type="EMBL" id="TFK22259.1"/>
    </source>
</evidence>
<keyword evidence="1" id="KW-0812">Transmembrane</keyword>
<protein>
    <submittedName>
        <fullName evidence="2">Uncharacterized protein</fullName>
    </submittedName>
</protein>
<organism evidence="2 3">
    <name type="scientific">Coprinopsis marcescibilis</name>
    <name type="common">Agaric fungus</name>
    <name type="synonym">Psathyrella marcescibilis</name>
    <dbReference type="NCBI Taxonomy" id="230819"/>
    <lineage>
        <taxon>Eukaryota</taxon>
        <taxon>Fungi</taxon>
        <taxon>Dikarya</taxon>
        <taxon>Basidiomycota</taxon>
        <taxon>Agaricomycotina</taxon>
        <taxon>Agaricomycetes</taxon>
        <taxon>Agaricomycetidae</taxon>
        <taxon>Agaricales</taxon>
        <taxon>Agaricineae</taxon>
        <taxon>Psathyrellaceae</taxon>
        <taxon>Coprinopsis</taxon>
    </lineage>
</organism>
<evidence type="ECO:0000256" key="1">
    <source>
        <dbReference type="SAM" id="Phobius"/>
    </source>
</evidence>
<evidence type="ECO:0000313" key="3">
    <source>
        <dbReference type="Proteomes" id="UP000307440"/>
    </source>
</evidence>
<keyword evidence="1" id="KW-0472">Membrane</keyword>
<dbReference type="Proteomes" id="UP000307440">
    <property type="component" value="Unassembled WGS sequence"/>
</dbReference>
<keyword evidence="1" id="KW-1133">Transmembrane helix</keyword>
<accession>A0A5C3KP15</accession>
<dbReference type="AlphaFoldDB" id="A0A5C3KP15"/>
<name>A0A5C3KP15_COPMA</name>
<gene>
    <name evidence="2" type="ORF">FA15DRAFT_706526</name>
</gene>
<proteinExistence type="predicted"/>
<feature type="transmembrane region" description="Helical" evidence="1">
    <location>
        <begin position="209"/>
        <end position="230"/>
    </location>
</feature>
<keyword evidence="3" id="KW-1185">Reference proteome</keyword>